<feature type="region of interest" description="Disordered" evidence="6">
    <location>
        <begin position="126"/>
        <end position="190"/>
    </location>
</feature>
<keyword evidence="2" id="KW-0805">Transcription regulation</keyword>
<protein>
    <recommendedName>
        <fullName evidence="7">AP2/ERF domain-containing protein</fullName>
    </recommendedName>
</protein>
<evidence type="ECO:0000256" key="6">
    <source>
        <dbReference type="SAM" id="MobiDB-lite"/>
    </source>
</evidence>
<dbReference type="EMBL" id="HBIN01020035">
    <property type="protein sequence ID" value="CAE0445271.1"/>
    <property type="molecule type" value="Transcribed_RNA"/>
</dbReference>
<dbReference type="SMART" id="SM00380">
    <property type="entry name" value="AP2"/>
    <property type="match status" value="1"/>
</dbReference>
<dbReference type="PROSITE" id="PS51032">
    <property type="entry name" value="AP2_ERF"/>
    <property type="match status" value="1"/>
</dbReference>
<dbReference type="InterPro" id="IPR001471">
    <property type="entry name" value="AP2/ERF_dom"/>
</dbReference>
<feature type="domain" description="AP2/ERF" evidence="7">
    <location>
        <begin position="193"/>
        <end position="249"/>
    </location>
</feature>
<keyword evidence="3" id="KW-0238">DNA-binding</keyword>
<evidence type="ECO:0000259" key="7">
    <source>
        <dbReference type="PROSITE" id="PS51032"/>
    </source>
</evidence>
<dbReference type="SUPFAM" id="SSF54171">
    <property type="entry name" value="DNA-binding domain"/>
    <property type="match status" value="1"/>
</dbReference>
<feature type="compositionally biased region" description="Polar residues" evidence="6">
    <location>
        <begin position="145"/>
        <end position="156"/>
    </location>
</feature>
<evidence type="ECO:0000256" key="2">
    <source>
        <dbReference type="ARBA" id="ARBA00023015"/>
    </source>
</evidence>
<dbReference type="InterPro" id="IPR036955">
    <property type="entry name" value="AP2/ERF_dom_sf"/>
</dbReference>
<keyword evidence="5" id="KW-0539">Nucleus</keyword>
<dbReference type="AlphaFoldDB" id="A0A7S3V163"/>
<accession>A0A7S3V163</accession>
<comment type="subcellular location">
    <subcellularLocation>
        <location evidence="1">Nucleus</location>
    </subcellularLocation>
</comment>
<keyword evidence="4" id="KW-0804">Transcription</keyword>
<dbReference type="GO" id="GO:0003700">
    <property type="term" value="F:DNA-binding transcription factor activity"/>
    <property type="evidence" value="ECO:0007669"/>
    <property type="project" value="InterPro"/>
</dbReference>
<reference evidence="8" key="1">
    <citation type="submission" date="2021-01" db="EMBL/GenBank/DDBJ databases">
        <authorList>
            <person name="Corre E."/>
            <person name="Pelletier E."/>
            <person name="Niang G."/>
            <person name="Scheremetjew M."/>
            <person name="Finn R."/>
            <person name="Kale V."/>
            <person name="Holt S."/>
            <person name="Cochrane G."/>
            <person name="Meng A."/>
            <person name="Brown T."/>
            <person name="Cohen L."/>
        </authorList>
    </citation>
    <scope>NUCLEOTIDE SEQUENCE</scope>
    <source>
        <strain evidence="8">GSBS06</strain>
    </source>
</reference>
<evidence type="ECO:0000256" key="3">
    <source>
        <dbReference type="ARBA" id="ARBA00023125"/>
    </source>
</evidence>
<dbReference type="GO" id="GO:0003677">
    <property type="term" value="F:DNA binding"/>
    <property type="evidence" value="ECO:0007669"/>
    <property type="project" value="UniProtKB-KW"/>
</dbReference>
<dbReference type="GO" id="GO:0005634">
    <property type="term" value="C:nucleus"/>
    <property type="evidence" value="ECO:0007669"/>
    <property type="project" value="UniProtKB-SubCell"/>
</dbReference>
<evidence type="ECO:0000256" key="4">
    <source>
        <dbReference type="ARBA" id="ARBA00023163"/>
    </source>
</evidence>
<feature type="compositionally biased region" description="Basic residues" evidence="6">
    <location>
        <begin position="171"/>
        <end position="188"/>
    </location>
</feature>
<dbReference type="Gene3D" id="3.30.730.10">
    <property type="entry name" value="AP2/ERF domain"/>
    <property type="match status" value="1"/>
</dbReference>
<dbReference type="InterPro" id="IPR016177">
    <property type="entry name" value="DNA-bd_dom_sf"/>
</dbReference>
<evidence type="ECO:0000313" key="8">
    <source>
        <dbReference type="EMBL" id="CAE0445271.1"/>
    </source>
</evidence>
<gene>
    <name evidence="8" type="ORF">ASTO00021_LOCUS15290</name>
</gene>
<proteinExistence type="predicted"/>
<name>A0A7S3V163_9STRA</name>
<organism evidence="8">
    <name type="scientific">Aplanochytrium stocchinoi</name>
    <dbReference type="NCBI Taxonomy" id="215587"/>
    <lineage>
        <taxon>Eukaryota</taxon>
        <taxon>Sar</taxon>
        <taxon>Stramenopiles</taxon>
        <taxon>Bigyra</taxon>
        <taxon>Labyrinthulomycetes</taxon>
        <taxon>Thraustochytrida</taxon>
        <taxon>Thraustochytriidae</taxon>
        <taxon>Aplanochytrium</taxon>
    </lineage>
</organism>
<feature type="compositionally biased region" description="Basic and acidic residues" evidence="6">
    <location>
        <begin position="157"/>
        <end position="170"/>
    </location>
</feature>
<sequence>MVDSEQHMNVLLQQQQQHLSNQLGLNYQPQAQQDLSLLANIALTNQNQTDVSSMYQPKPVQLGGLDVTTALLALLQANMNMGLLGNINVDMYKNALKAPSVKMLPEKQPLNKISLFDSQSQLNTLADVSSPRPSAPKEGGLHMSPKQSKFKTSTLDASKKWKEPLEELQKNRKRKLLKPKPTTKRPKTARTSQYRGIIWDKNSRAWRAKLSVNGKLEHVGLFDDEKEAALAWDQRALQVRGERTRLNFPASSLASATHGLDIQFKSKRIRKSQKTV</sequence>
<evidence type="ECO:0000256" key="5">
    <source>
        <dbReference type="ARBA" id="ARBA00023242"/>
    </source>
</evidence>
<evidence type="ECO:0000256" key="1">
    <source>
        <dbReference type="ARBA" id="ARBA00004123"/>
    </source>
</evidence>